<dbReference type="InterPro" id="IPR057954">
    <property type="entry name" value="SET_TTL12"/>
</dbReference>
<dbReference type="AlphaFoldDB" id="A0A9D4ZSN1"/>
<dbReference type="InterPro" id="IPR004344">
    <property type="entry name" value="TTL/TTLL_fam"/>
</dbReference>
<evidence type="ECO:0000313" key="3">
    <source>
        <dbReference type="Proteomes" id="UP000886520"/>
    </source>
</evidence>
<dbReference type="Gene3D" id="3.30.470.20">
    <property type="entry name" value="ATP-grasp fold, B domain"/>
    <property type="match status" value="1"/>
</dbReference>
<dbReference type="PANTHER" id="PTHR46088">
    <property type="entry name" value="TUBULIN--TYROSINE LIGASE-LIKE PROTEIN 12"/>
    <property type="match status" value="1"/>
</dbReference>
<protein>
    <recommendedName>
        <fullName evidence="1">Tubulin--tyrosine ligase-like protein 12 SET-like domain-containing protein</fullName>
    </recommendedName>
</protein>
<dbReference type="Pfam" id="PF25556">
    <property type="entry name" value="SET_TTL"/>
    <property type="match status" value="2"/>
</dbReference>
<comment type="caution">
    <text evidence="2">The sequence shown here is derived from an EMBL/GenBank/DDBJ whole genome shotgun (WGS) entry which is preliminary data.</text>
</comment>
<gene>
    <name evidence="2" type="ORF">GOP47_0000825</name>
</gene>
<keyword evidence="3" id="KW-1185">Reference proteome</keyword>
<dbReference type="EMBL" id="JABFUD020000001">
    <property type="protein sequence ID" value="KAI5084656.1"/>
    <property type="molecule type" value="Genomic_DNA"/>
</dbReference>
<accession>A0A9D4ZSN1</accession>
<dbReference type="SUPFAM" id="SSF52047">
    <property type="entry name" value="RNI-like"/>
    <property type="match status" value="1"/>
</dbReference>
<feature type="domain" description="Tubulin--tyrosine ligase-like protein 12 SET-like" evidence="1">
    <location>
        <begin position="69"/>
        <end position="112"/>
    </location>
</feature>
<evidence type="ECO:0000259" key="1">
    <source>
        <dbReference type="Pfam" id="PF25556"/>
    </source>
</evidence>
<dbReference type="Gene3D" id="3.80.10.10">
    <property type="entry name" value="Ribonuclease Inhibitor"/>
    <property type="match status" value="1"/>
</dbReference>
<dbReference type="GO" id="GO:0005737">
    <property type="term" value="C:cytoplasm"/>
    <property type="evidence" value="ECO:0007669"/>
    <property type="project" value="TreeGrafter"/>
</dbReference>
<organism evidence="2 3">
    <name type="scientific">Adiantum capillus-veneris</name>
    <name type="common">Maidenhair fern</name>
    <dbReference type="NCBI Taxonomy" id="13818"/>
    <lineage>
        <taxon>Eukaryota</taxon>
        <taxon>Viridiplantae</taxon>
        <taxon>Streptophyta</taxon>
        <taxon>Embryophyta</taxon>
        <taxon>Tracheophyta</taxon>
        <taxon>Polypodiopsida</taxon>
        <taxon>Polypodiidae</taxon>
        <taxon>Polypodiales</taxon>
        <taxon>Pteridineae</taxon>
        <taxon>Pteridaceae</taxon>
        <taxon>Vittarioideae</taxon>
        <taxon>Adiantum</taxon>
    </lineage>
</organism>
<name>A0A9D4ZSN1_ADICA</name>
<dbReference type="PANTHER" id="PTHR46088:SF1">
    <property type="entry name" value="TUBULIN--TYROSINE LIGASE-LIKE PROTEIN 12"/>
    <property type="match status" value="1"/>
</dbReference>
<dbReference type="InterPro" id="IPR032675">
    <property type="entry name" value="LRR_dom_sf"/>
</dbReference>
<dbReference type="OrthoDB" id="202825at2759"/>
<feature type="domain" description="Tubulin--tyrosine ligase-like protein 12 SET-like" evidence="1">
    <location>
        <begin position="376"/>
        <end position="481"/>
    </location>
</feature>
<proteinExistence type="predicted"/>
<dbReference type="Pfam" id="PF03133">
    <property type="entry name" value="TTL"/>
    <property type="match status" value="1"/>
</dbReference>
<evidence type="ECO:0000313" key="2">
    <source>
        <dbReference type="EMBL" id="KAI5084656.1"/>
    </source>
</evidence>
<reference evidence="2" key="1">
    <citation type="submission" date="2021-01" db="EMBL/GenBank/DDBJ databases">
        <title>Adiantum capillus-veneris genome.</title>
        <authorList>
            <person name="Fang Y."/>
            <person name="Liao Q."/>
        </authorList>
    </citation>
    <scope>NUCLEOTIDE SEQUENCE</scope>
    <source>
        <strain evidence="2">H3</strain>
        <tissue evidence="2">Leaf</tissue>
    </source>
</reference>
<sequence>MATITSVEEFVQVHGVLLASAGIPASLHAQLFHKLSSQLFDGGDFFHVEVCENGKQRRLLSSTHLPMQSQVFLVDHAWSFRLPDARIQLHEHPGLVERLSAMMCLSECVSEVEEETESFRDEKHTVETVIITAQTQAKEAGRDLCWLELDEADIDDAILKSLEIPKRFPNLVGLSLWGNKLSSTDVVLEAISGLTNLKALWLNENPVAVKGGDALKTTLLSSLPYLEIYNSQLTEKYGRWAVAFCAGISSAKTSSRKEGLEEVKFLDLSDRGILCLHPKVFNPREMPFLNALNLKGNPLDGQTKANLLETLRSFQNLRTLEIAIPGALGKTGIDILESLPNLSMLNGVEAIRIMEQGRDLVGNLEQRFPQWSAMDSAEDRVLCAMWTYLMNYRLCDEEKLDETPVWYVMDELGSAARHSDEPNFRVAPFMYMPEGTVQSAMSYSLLWPVRNVSKGEECTRDFLFGFGEDKQRSARLTAWFHTPTDYFEKVYQESQRRLENTCVKIYTSKAPSIQSILKGPNHVLTVYSDLPQVLETLKRPEFTFCDDPANADILWTSTQIDDELKRSLGLRDEQFVNQFPFEACIVMKHHLAKTIQQAFGAPYWFQTTYDMETEVAAFIGDYFVRKKENKDNLWIMKPWNMARTIDTTITDYLPALIRLAETGPKICQKYIEHPALFQGKKFDLRYIVLLRSLEPFEIFLSDVFWARISNNKYTLEKESLSDYETHFTVMNYGRKLVHVNTHDFVPAFEKEHNVNWRDIHQKVRQMLRSVFEGAFALHPEMHCSRSRAIYGVDVLLTDSFEPRLLEVTYCPDCTRACKYDVINVLGNGSMIKASEFFDDVFGCLFLNSKRNMTSL</sequence>
<dbReference type="InterPro" id="IPR027749">
    <property type="entry name" value="TTLL12"/>
</dbReference>
<dbReference type="Proteomes" id="UP000886520">
    <property type="component" value="Chromosome 1"/>
</dbReference>
<dbReference type="PROSITE" id="PS51221">
    <property type="entry name" value="TTL"/>
    <property type="match status" value="1"/>
</dbReference>